<evidence type="ECO:0000256" key="1">
    <source>
        <dbReference type="ARBA" id="ARBA00004123"/>
    </source>
</evidence>
<feature type="domain" description="C2H2-type" evidence="9">
    <location>
        <begin position="620"/>
        <end position="649"/>
    </location>
</feature>
<evidence type="ECO:0000256" key="4">
    <source>
        <dbReference type="ARBA" id="ARBA00022771"/>
    </source>
</evidence>
<dbReference type="GO" id="GO:0005667">
    <property type="term" value="C:transcription regulator complex"/>
    <property type="evidence" value="ECO:0007669"/>
    <property type="project" value="TreeGrafter"/>
</dbReference>
<dbReference type="Pfam" id="PF00096">
    <property type="entry name" value="zf-C2H2"/>
    <property type="match status" value="4"/>
</dbReference>
<gene>
    <name evidence="10" type="ORF">MGL_2879</name>
</gene>
<dbReference type="GO" id="GO:0000981">
    <property type="term" value="F:DNA-binding transcription factor activity, RNA polymerase II-specific"/>
    <property type="evidence" value="ECO:0007669"/>
    <property type="project" value="UniProtKB-ARBA"/>
</dbReference>
<dbReference type="GO" id="GO:0000978">
    <property type="term" value="F:RNA polymerase II cis-regulatory region sequence-specific DNA binding"/>
    <property type="evidence" value="ECO:0007669"/>
    <property type="project" value="TreeGrafter"/>
</dbReference>
<dbReference type="PROSITE" id="PS50157">
    <property type="entry name" value="ZINC_FINGER_C2H2_2"/>
    <property type="match status" value="4"/>
</dbReference>
<dbReference type="GeneID" id="5854200"/>
<dbReference type="KEGG" id="mgl:MGL_2879"/>
<evidence type="ECO:0000256" key="8">
    <source>
        <dbReference type="SAM" id="MobiDB-lite"/>
    </source>
</evidence>
<keyword evidence="11" id="KW-1185">Reference proteome</keyword>
<dbReference type="GO" id="GO:0008270">
    <property type="term" value="F:zinc ion binding"/>
    <property type="evidence" value="ECO:0007669"/>
    <property type="project" value="UniProtKB-KW"/>
</dbReference>
<dbReference type="SUPFAM" id="SSF57667">
    <property type="entry name" value="beta-beta-alpha zinc fingers"/>
    <property type="match status" value="2"/>
</dbReference>
<evidence type="ECO:0000313" key="10">
    <source>
        <dbReference type="EMBL" id="EDP42679.1"/>
    </source>
</evidence>
<sequence length="708" mass="74267">MTSTSGSVNNPPHMSKLATSESSTYGTGSPHGSPRLVMAHHLPSVLSPYRDSSSRFQSIGSPRTSSPRISVLTREASFGSLHYPASSSRPASPSTSHMPERSYSPSPSSGAQSAAARMSTRPLPPRRLSDTSRLVSSALSQGASGCAGLSHPAGASDITMFDDAPGSPRPPLSPGILPPHLSGQTNTGLASAPLPRSPYDTYAANSPSRYGELYAPSPKRDVFRFNAAPAGAPGWRSSSSASLATGRGDGSPWYENRNSPFASSSVRAGSSGLGSRPGSVSGDEDAHSYRMSNDVLPPEDEAATSVRPSPAYTPYGRTPASAAAAATTAGMPVRSDSSGYSSPMYRASALPNAPSPYLANSTPTVAYPPRGMAYRAAEWQGDMYADHAADSYGLRSRPKYENDVYAADTPPAGSYPDTYYNPPYPRGTPNSMPYKYSSAAASVTRSDVDMSSADERSGDDEKMMHTPRRYVAKPSALASSATASATGLGLGPGPVQPAPGSGSAVHRFVTGHGLGSVPATSTATLPSGSGPAPSSSPAVLGPTASAMTSGLPESDSGGPKLHVCDACNKTFSRRSDLARHRRIHTGERPYPCEFPGCGKSFIQRSALTVHSRVHSGERPHQCEFEGCGKSFSDSSSLARHRRTHTGRRPYVCTVPSCGKMFTRRTTLNRHVRSHQMPLKKGTADAAFIDDAPESEEEDDDDDSSDDVH</sequence>
<feature type="compositionally biased region" description="Basic and acidic residues" evidence="8">
    <location>
        <begin position="453"/>
        <end position="464"/>
    </location>
</feature>
<dbReference type="STRING" id="425265.A8Q683"/>
<organism evidence="10 11">
    <name type="scientific">Malassezia globosa (strain ATCC MYA-4612 / CBS 7966)</name>
    <name type="common">Dandruff-associated fungus</name>
    <dbReference type="NCBI Taxonomy" id="425265"/>
    <lineage>
        <taxon>Eukaryota</taxon>
        <taxon>Fungi</taxon>
        <taxon>Dikarya</taxon>
        <taxon>Basidiomycota</taxon>
        <taxon>Ustilaginomycotina</taxon>
        <taxon>Malasseziomycetes</taxon>
        <taxon>Malasseziales</taxon>
        <taxon>Malasseziaceae</taxon>
        <taxon>Malassezia</taxon>
    </lineage>
</organism>
<protein>
    <recommendedName>
        <fullName evidence="9">C2H2-type domain-containing protein</fullName>
    </recommendedName>
</protein>
<keyword evidence="3" id="KW-0677">Repeat</keyword>
<evidence type="ECO:0000256" key="5">
    <source>
        <dbReference type="ARBA" id="ARBA00022833"/>
    </source>
</evidence>
<dbReference type="InterPro" id="IPR013087">
    <property type="entry name" value="Znf_C2H2_type"/>
</dbReference>
<dbReference type="FunFam" id="3.30.160.60:FF:000125">
    <property type="entry name" value="Putative zinc finger protein 143"/>
    <property type="match status" value="3"/>
</dbReference>
<feature type="compositionally biased region" description="Polar residues" evidence="8">
    <location>
        <begin position="1"/>
        <end position="27"/>
    </location>
</feature>
<dbReference type="PANTHER" id="PTHR14003:SF20">
    <property type="entry name" value="FINGER DOMAIN PROTEIN, PUTATIVE (AFU_ORTHOLOGUE AFUA_4G10380)-RELATED"/>
    <property type="match status" value="1"/>
</dbReference>
<dbReference type="GO" id="GO:0031519">
    <property type="term" value="C:PcG protein complex"/>
    <property type="evidence" value="ECO:0007669"/>
    <property type="project" value="TreeGrafter"/>
</dbReference>
<feature type="compositionally biased region" description="Pro residues" evidence="8">
    <location>
        <begin position="167"/>
        <end position="177"/>
    </location>
</feature>
<evidence type="ECO:0000256" key="6">
    <source>
        <dbReference type="ARBA" id="ARBA00023242"/>
    </source>
</evidence>
<feature type="region of interest" description="Disordered" evidence="8">
    <location>
        <begin position="483"/>
        <end position="558"/>
    </location>
</feature>
<dbReference type="VEuPathDB" id="FungiDB:MGL_2879"/>
<keyword evidence="6" id="KW-0539">Nucleus</keyword>
<feature type="compositionally biased region" description="Low complexity" evidence="8">
    <location>
        <begin position="84"/>
        <end position="116"/>
    </location>
</feature>
<dbReference type="OMA" id="HQCEFEG"/>
<dbReference type="OrthoDB" id="654211at2759"/>
<feature type="domain" description="C2H2-type" evidence="9">
    <location>
        <begin position="650"/>
        <end position="674"/>
    </location>
</feature>
<evidence type="ECO:0000256" key="2">
    <source>
        <dbReference type="ARBA" id="ARBA00022723"/>
    </source>
</evidence>
<dbReference type="InParanoid" id="A8Q683"/>
<dbReference type="FunFam" id="3.30.160.60:FF:000744">
    <property type="entry name" value="zinc finger E-box-binding homeobox 1"/>
    <property type="match status" value="1"/>
</dbReference>
<keyword evidence="5" id="KW-0862">Zinc</keyword>
<evidence type="ECO:0000313" key="11">
    <source>
        <dbReference type="Proteomes" id="UP000008837"/>
    </source>
</evidence>
<dbReference type="Gene3D" id="3.30.160.60">
    <property type="entry name" value="Classic Zinc Finger"/>
    <property type="match status" value="4"/>
</dbReference>
<dbReference type="EMBL" id="AAYY01000010">
    <property type="protein sequence ID" value="EDP42679.1"/>
    <property type="molecule type" value="Genomic_DNA"/>
</dbReference>
<dbReference type="PANTHER" id="PTHR14003">
    <property type="entry name" value="TRANSCRIPTIONAL REPRESSOR PROTEIN YY"/>
    <property type="match status" value="1"/>
</dbReference>
<feature type="region of interest" description="Disordered" evidence="8">
    <location>
        <begin position="157"/>
        <end position="203"/>
    </location>
</feature>
<comment type="caution">
    <text evidence="10">The sequence shown here is derived from an EMBL/GenBank/DDBJ whole genome shotgun (WGS) entry which is preliminary data.</text>
</comment>
<reference evidence="10 11" key="1">
    <citation type="journal article" date="2007" name="Proc. Natl. Acad. Sci. U.S.A.">
        <title>Dandruff-associated Malassezia genomes reveal convergent and divergent virulence traits shared with plant and human fungal pathogens.</title>
        <authorList>
            <person name="Xu J."/>
            <person name="Saunders C.W."/>
            <person name="Hu P."/>
            <person name="Grant R.A."/>
            <person name="Boekhout T."/>
            <person name="Kuramae E.E."/>
            <person name="Kronstad J.W."/>
            <person name="Deangelis Y.M."/>
            <person name="Reeder N.L."/>
            <person name="Johnstone K.R."/>
            <person name="Leland M."/>
            <person name="Fieno A.M."/>
            <person name="Begley W.M."/>
            <person name="Sun Y."/>
            <person name="Lacey M.P."/>
            <person name="Chaudhary T."/>
            <person name="Keough T."/>
            <person name="Chu L."/>
            <person name="Sears R."/>
            <person name="Yuan B."/>
            <person name="Dawson T.L.Jr."/>
        </authorList>
    </citation>
    <scope>NUCLEOTIDE SEQUENCE [LARGE SCALE GENOMIC DNA]</scope>
    <source>
        <strain evidence="11">ATCC MYA-4612 / CBS 7966</strain>
    </source>
</reference>
<feature type="region of interest" description="Disordered" evidence="8">
    <location>
        <begin position="443"/>
        <end position="466"/>
    </location>
</feature>
<evidence type="ECO:0000259" key="9">
    <source>
        <dbReference type="PROSITE" id="PS50157"/>
    </source>
</evidence>
<feature type="domain" description="C2H2-type" evidence="9">
    <location>
        <begin position="590"/>
        <end position="619"/>
    </location>
</feature>
<feature type="region of interest" description="Disordered" evidence="8">
    <location>
        <begin position="671"/>
        <end position="708"/>
    </location>
</feature>
<keyword evidence="2" id="KW-0479">Metal-binding</keyword>
<feature type="region of interest" description="Disordered" evidence="8">
    <location>
        <begin position="229"/>
        <end position="312"/>
    </location>
</feature>
<dbReference type="AlphaFoldDB" id="A8Q683"/>
<name>A8Q683_MALGO</name>
<evidence type="ECO:0000256" key="3">
    <source>
        <dbReference type="ARBA" id="ARBA00022737"/>
    </source>
</evidence>
<evidence type="ECO:0000256" key="7">
    <source>
        <dbReference type="PROSITE-ProRule" id="PRU00042"/>
    </source>
</evidence>
<comment type="subcellular location">
    <subcellularLocation>
        <location evidence="1">Nucleus</location>
    </subcellularLocation>
</comment>
<feature type="domain" description="C2H2-type" evidence="9">
    <location>
        <begin position="562"/>
        <end position="589"/>
    </location>
</feature>
<proteinExistence type="predicted"/>
<keyword evidence="4 7" id="KW-0863">Zinc-finger</keyword>
<dbReference type="PROSITE" id="PS00028">
    <property type="entry name" value="ZINC_FINGER_C2H2_1"/>
    <property type="match status" value="4"/>
</dbReference>
<feature type="compositionally biased region" description="Acidic residues" evidence="8">
    <location>
        <begin position="690"/>
        <end position="708"/>
    </location>
</feature>
<dbReference type="SMART" id="SM00355">
    <property type="entry name" value="ZnF_C2H2"/>
    <property type="match status" value="4"/>
</dbReference>
<accession>A8Q683</accession>
<dbReference type="InterPro" id="IPR036236">
    <property type="entry name" value="Znf_C2H2_sf"/>
</dbReference>
<feature type="region of interest" description="Disordered" evidence="8">
    <location>
        <begin position="1"/>
        <end position="136"/>
    </location>
</feature>
<feature type="compositionally biased region" description="Low complexity" evidence="8">
    <location>
        <begin position="526"/>
        <end position="538"/>
    </location>
</feature>
<feature type="compositionally biased region" description="Polar residues" evidence="8">
    <location>
        <begin position="256"/>
        <end position="268"/>
    </location>
</feature>
<dbReference type="Proteomes" id="UP000008837">
    <property type="component" value="Unassembled WGS sequence"/>
</dbReference>
<dbReference type="RefSeq" id="XP_001729893.1">
    <property type="nucleotide sequence ID" value="XM_001729841.1"/>
</dbReference>
<dbReference type="GO" id="GO:0000785">
    <property type="term" value="C:chromatin"/>
    <property type="evidence" value="ECO:0007669"/>
    <property type="project" value="TreeGrafter"/>
</dbReference>
<feature type="compositionally biased region" description="Polar residues" evidence="8">
    <location>
        <begin position="50"/>
        <end position="68"/>
    </location>
</feature>